<sequence>MSVTQWVIEMYTKEEQDLNLESAKNFSFVWSLFEHMSKGAIFQGDNLPASEFLAWINSLQIQYENGNLTIINTEARKDISGDLVSNIYKSFNHFYQKYENDSEGFIELLYAQSITPVIKEKERFIAFMQVCDKSKMQDKIYFLFFIAKRMRNKFFHGIKSIGEVSRDHKEFERISEYLISIISLFEDYH</sequence>
<name>A0ABT8J6F1_9BACL</name>
<reference evidence="1" key="1">
    <citation type="submission" date="2023-03" db="EMBL/GenBank/DDBJ databases">
        <title>MT1 and MT2 Draft Genomes of Novel Species.</title>
        <authorList>
            <person name="Venkateswaran K."/>
        </authorList>
    </citation>
    <scope>NUCLEOTIDE SEQUENCE</scope>
    <source>
        <strain evidence="1">F6_3S_P_1C</strain>
    </source>
</reference>
<accession>A0ABT8J6F1</accession>
<protein>
    <recommendedName>
        <fullName evidence="3">Apea-like HEPN domain-containing protein</fullName>
    </recommendedName>
</protein>
<evidence type="ECO:0008006" key="3">
    <source>
        <dbReference type="Google" id="ProtNLM"/>
    </source>
</evidence>
<proteinExistence type="predicted"/>
<dbReference type="EMBL" id="JAROCD010000002">
    <property type="protein sequence ID" value="MDN4600669.1"/>
    <property type="molecule type" value="Genomic_DNA"/>
</dbReference>
<comment type="caution">
    <text evidence="1">The sequence shown here is derived from an EMBL/GenBank/DDBJ whole genome shotgun (WGS) entry which is preliminary data.</text>
</comment>
<dbReference type="Proteomes" id="UP001174205">
    <property type="component" value="Unassembled WGS sequence"/>
</dbReference>
<evidence type="ECO:0000313" key="2">
    <source>
        <dbReference type="Proteomes" id="UP001174205"/>
    </source>
</evidence>
<dbReference type="RefSeq" id="WP_105597805.1">
    <property type="nucleotide sequence ID" value="NZ_JAROCD010000002.1"/>
</dbReference>
<organism evidence="1 2">
    <name type="scientific">Paenibacillus vandeheii</name>
    <dbReference type="NCBI Taxonomy" id="3035917"/>
    <lineage>
        <taxon>Bacteria</taxon>
        <taxon>Bacillati</taxon>
        <taxon>Bacillota</taxon>
        <taxon>Bacilli</taxon>
        <taxon>Bacillales</taxon>
        <taxon>Paenibacillaceae</taxon>
        <taxon>Paenibacillus</taxon>
    </lineage>
</organism>
<gene>
    <name evidence="1" type="ORF">P5G61_05485</name>
</gene>
<keyword evidence="2" id="KW-1185">Reference proteome</keyword>
<evidence type="ECO:0000313" key="1">
    <source>
        <dbReference type="EMBL" id="MDN4600669.1"/>
    </source>
</evidence>